<dbReference type="Proteomes" id="UP000037136">
    <property type="component" value="Unassembled WGS sequence"/>
</dbReference>
<name>A0A2A9PR79_OPHUN</name>
<evidence type="ECO:0000313" key="2">
    <source>
        <dbReference type="EMBL" id="PFH62966.1"/>
    </source>
</evidence>
<accession>A0A2A9PR79</accession>
<evidence type="ECO:0000256" key="1">
    <source>
        <dbReference type="SAM" id="MobiDB-lite"/>
    </source>
</evidence>
<feature type="compositionally biased region" description="Polar residues" evidence="1">
    <location>
        <begin position="176"/>
        <end position="189"/>
    </location>
</feature>
<keyword evidence="3" id="KW-1185">Reference proteome</keyword>
<comment type="caution">
    <text evidence="2">The sequence shown here is derived from an EMBL/GenBank/DDBJ whole genome shotgun (WGS) entry which is preliminary data.</text>
</comment>
<evidence type="ECO:0000313" key="3">
    <source>
        <dbReference type="Proteomes" id="UP000037136"/>
    </source>
</evidence>
<reference evidence="2 3" key="1">
    <citation type="journal article" date="2015" name="BMC Genomics">
        <title>Gene expression during zombie ant biting behavior reflects the complexity underlying fungal parasitic behavioral manipulation.</title>
        <authorList>
            <person name="de Bekker C."/>
            <person name="Ohm R.A."/>
            <person name="Loreto R.G."/>
            <person name="Sebastian A."/>
            <person name="Albert I."/>
            <person name="Merrow M."/>
            <person name="Brachmann A."/>
            <person name="Hughes D.P."/>
        </authorList>
    </citation>
    <scope>NUCLEOTIDE SEQUENCE [LARGE SCALE GENOMIC DNA]</scope>
    <source>
        <strain evidence="2 3">SC16a</strain>
    </source>
</reference>
<sequence length="212" mass="23758">MYFTPASTSVELLPSISEARERLEMFAGLLRYRCHHSMDGQRRKVIADILYGNIPLSANIPPFSSQGSLLVARVEELYEQLEAGYQDCDSKQGKPSSMEEVQSDHSKRISLEQAKSLLEIERIFGILVVQFSSLDLCVLIQEKGAERKRSDPASTGFSPLNETALRSDAKEKGSDLCSSGDNSQVSTTKRAIDHDQWTTTLTERPKNRRRFG</sequence>
<dbReference type="EMBL" id="LAZP02000012">
    <property type="protein sequence ID" value="PFH62966.1"/>
    <property type="molecule type" value="Genomic_DNA"/>
</dbReference>
<gene>
    <name evidence="2" type="ORF">XA68_10717</name>
</gene>
<dbReference type="OrthoDB" id="10326048at2759"/>
<proteinExistence type="predicted"/>
<feature type="region of interest" description="Disordered" evidence="1">
    <location>
        <begin position="148"/>
        <end position="212"/>
    </location>
</feature>
<protein>
    <submittedName>
        <fullName evidence="2">Uncharacterized protein</fullName>
    </submittedName>
</protein>
<feature type="compositionally biased region" description="Basic and acidic residues" evidence="1">
    <location>
        <begin position="165"/>
        <end position="174"/>
    </location>
</feature>
<dbReference type="AlphaFoldDB" id="A0A2A9PR79"/>
<feature type="compositionally biased region" description="Polar residues" evidence="1">
    <location>
        <begin position="152"/>
        <end position="161"/>
    </location>
</feature>
<feature type="region of interest" description="Disordered" evidence="1">
    <location>
        <begin position="87"/>
        <end position="106"/>
    </location>
</feature>
<organism evidence="2 3">
    <name type="scientific">Ophiocordyceps unilateralis</name>
    <name type="common">Zombie-ant fungus</name>
    <name type="synonym">Torrubia unilateralis</name>
    <dbReference type="NCBI Taxonomy" id="268505"/>
    <lineage>
        <taxon>Eukaryota</taxon>
        <taxon>Fungi</taxon>
        <taxon>Dikarya</taxon>
        <taxon>Ascomycota</taxon>
        <taxon>Pezizomycotina</taxon>
        <taxon>Sordariomycetes</taxon>
        <taxon>Hypocreomycetidae</taxon>
        <taxon>Hypocreales</taxon>
        <taxon>Ophiocordycipitaceae</taxon>
        <taxon>Ophiocordyceps</taxon>
    </lineage>
</organism>
<reference evidence="2 3" key="2">
    <citation type="journal article" date="2017" name="Sci. Rep.">
        <title>Ant-infecting Ophiocordyceps genomes reveal a high diversity of potential behavioral manipulation genes and a possible major role for enterotoxins.</title>
        <authorList>
            <person name="de Bekker C."/>
            <person name="Ohm R.A."/>
            <person name="Evans H.C."/>
            <person name="Brachmann A."/>
            <person name="Hughes D.P."/>
        </authorList>
    </citation>
    <scope>NUCLEOTIDE SEQUENCE [LARGE SCALE GENOMIC DNA]</scope>
    <source>
        <strain evidence="2 3">SC16a</strain>
    </source>
</reference>